<dbReference type="Proteomes" id="UP001597526">
    <property type="component" value="Unassembled WGS sequence"/>
</dbReference>
<comment type="caution">
    <text evidence="1">The sequence shown here is derived from an EMBL/GenBank/DDBJ whole genome shotgun (WGS) entry which is preliminary data.</text>
</comment>
<evidence type="ECO:0008006" key="3">
    <source>
        <dbReference type="Google" id="ProtNLM"/>
    </source>
</evidence>
<evidence type="ECO:0000313" key="2">
    <source>
        <dbReference type="Proteomes" id="UP001597526"/>
    </source>
</evidence>
<sequence length="197" mass="23172">MYSQNIDGRWMHVRDPSLSLTPVLEIMRIEMDSIYIYDYNNLIEKGPAILEDRIILYKDTLTLRYTLANNNKLNVNSSSTKENTAKYPLEFIKLTQTKGELINSLTSNTYIFPFFKPALEVRIGEEIHDNNILYIKNKSFLVNKIIVEYSEGTYFLSFYLRETRKYTFPIREIFKDSFSVYGVPGFSNELLIKRVNE</sequence>
<protein>
    <recommendedName>
        <fullName evidence="3">DUF3108 domain-containing protein</fullName>
    </recommendedName>
</protein>
<dbReference type="RefSeq" id="WP_377767954.1">
    <property type="nucleotide sequence ID" value="NZ_JBHULB010000079.1"/>
</dbReference>
<keyword evidence="2" id="KW-1185">Reference proteome</keyword>
<reference evidence="2" key="1">
    <citation type="journal article" date="2019" name="Int. J. Syst. Evol. Microbiol.">
        <title>The Global Catalogue of Microorganisms (GCM) 10K type strain sequencing project: providing services to taxonomists for standard genome sequencing and annotation.</title>
        <authorList>
            <consortium name="The Broad Institute Genomics Platform"/>
            <consortium name="The Broad Institute Genome Sequencing Center for Infectious Disease"/>
            <person name="Wu L."/>
            <person name="Ma J."/>
        </authorList>
    </citation>
    <scope>NUCLEOTIDE SEQUENCE [LARGE SCALE GENOMIC DNA]</scope>
    <source>
        <strain evidence="2">KCTC 52368</strain>
    </source>
</reference>
<name>A0ABW5N0R0_9FLAO</name>
<gene>
    <name evidence="1" type="ORF">ACFSQJ_15920</name>
</gene>
<evidence type="ECO:0000313" key="1">
    <source>
        <dbReference type="EMBL" id="MFD2588424.1"/>
    </source>
</evidence>
<proteinExistence type="predicted"/>
<accession>A0ABW5N0R0</accession>
<organism evidence="1 2">
    <name type="scientific">Croceitalea marina</name>
    <dbReference type="NCBI Taxonomy" id="1775166"/>
    <lineage>
        <taxon>Bacteria</taxon>
        <taxon>Pseudomonadati</taxon>
        <taxon>Bacteroidota</taxon>
        <taxon>Flavobacteriia</taxon>
        <taxon>Flavobacteriales</taxon>
        <taxon>Flavobacteriaceae</taxon>
        <taxon>Croceitalea</taxon>
    </lineage>
</organism>
<dbReference type="EMBL" id="JBHULB010000079">
    <property type="protein sequence ID" value="MFD2588424.1"/>
    <property type="molecule type" value="Genomic_DNA"/>
</dbReference>